<accession>A0A8B6BY49</accession>
<dbReference type="EMBL" id="UYJE01000894">
    <property type="protein sequence ID" value="VDH97422.1"/>
    <property type="molecule type" value="Genomic_DNA"/>
</dbReference>
<comment type="caution">
    <text evidence="1">The sequence shown here is derived from an EMBL/GenBank/DDBJ whole genome shotgun (WGS) entry which is preliminary data.</text>
</comment>
<reference evidence="1" key="1">
    <citation type="submission" date="2018-11" db="EMBL/GenBank/DDBJ databases">
        <authorList>
            <person name="Alioto T."/>
            <person name="Alioto T."/>
        </authorList>
    </citation>
    <scope>NUCLEOTIDE SEQUENCE</scope>
</reference>
<gene>
    <name evidence="1" type="ORF">MGAL_10B094523</name>
</gene>
<evidence type="ECO:0000313" key="2">
    <source>
        <dbReference type="Proteomes" id="UP000596742"/>
    </source>
</evidence>
<organism evidence="1 2">
    <name type="scientific">Mytilus galloprovincialis</name>
    <name type="common">Mediterranean mussel</name>
    <dbReference type="NCBI Taxonomy" id="29158"/>
    <lineage>
        <taxon>Eukaryota</taxon>
        <taxon>Metazoa</taxon>
        <taxon>Spiralia</taxon>
        <taxon>Lophotrochozoa</taxon>
        <taxon>Mollusca</taxon>
        <taxon>Bivalvia</taxon>
        <taxon>Autobranchia</taxon>
        <taxon>Pteriomorphia</taxon>
        <taxon>Mytilida</taxon>
        <taxon>Mytiloidea</taxon>
        <taxon>Mytilidae</taxon>
        <taxon>Mytilinae</taxon>
        <taxon>Mytilus</taxon>
    </lineage>
</organism>
<dbReference type="AlphaFoldDB" id="A0A8B6BY49"/>
<protein>
    <submittedName>
        <fullName evidence="1">Blast:Transposon TX1 uncharacterized 149 kDa protein</fullName>
    </submittedName>
</protein>
<evidence type="ECO:0000313" key="1">
    <source>
        <dbReference type="EMBL" id="VDH97422.1"/>
    </source>
</evidence>
<name>A0A8B6BY49_MYTGA</name>
<dbReference type="Proteomes" id="UP000596742">
    <property type="component" value="Unassembled WGS sequence"/>
</dbReference>
<dbReference type="OrthoDB" id="9909359at2759"/>
<keyword evidence="2" id="KW-1185">Reference proteome</keyword>
<sequence>MRGYYIRSKMQWIEEGEKPSSFFLNMETKHFINKTIPKLVNEKGETICKQDKILEEAKNYYKKLYTKTESLSEVNLNSEIPDSDIKKLNDTLKESLEGEITYNELTTAMRRMKNEKSPGSDGFTNEFFKFFWINVGKFVFRSIIYGYKRGNYQ</sequence>
<proteinExistence type="predicted"/>